<comment type="caution">
    <text evidence="1">The sequence shown here is derived from an EMBL/GenBank/DDBJ whole genome shotgun (WGS) entry which is preliminary data.</text>
</comment>
<sequence length="224" mass="25629">MCAILCSFDNIDEYSGMACDYLAAVEKYERLENDLSKRNENGNYLLTGTCGSDLYTISLPETSSPTPIYFMAKATPTQAWLWHRKAKRSTFKTKTVPSSKERLHLLHMDLCGLMRVESINGKKYILDTQPTFNVQHASEPIIPLTNVTAKEYNTDQAENEPFEVYEFINPFAPPGPEAVESSSHNIDTSNMHIFYQRHCFDYNWTKNHPLEQVHGDPSKPVQIR</sequence>
<dbReference type="Proteomes" id="UP001151760">
    <property type="component" value="Unassembled WGS sequence"/>
</dbReference>
<protein>
    <submittedName>
        <fullName evidence="1">Uncharacterized protein</fullName>
    </submittedName>
</protein>
<evidence type="ECO:0000313" key="1">
    <source>
        <dbReference type="EMBL" id="GJT47731.1"/>
    </source>
</evidence>
<organism evidence="1 2">
    <name type="scientific">Tanacetum coccineum</name>
    <dbReference type="NCBI Taxonomy" id="301880"/>
    <lineage>
        <taxon>Eukaryota</taxon>
        <taxon>Viridiplantae</taxon>
        <taxon>Streptophyta</taxon>
        <taxon>Embryophyta</taxon>
        <taxon>Tracheophyta</taxon>
        <taxon>Spermatophyta</taxon>
        <taxon>Magnoliopsida</taxon>
        <taxon>eudicotyledons</taxon>
        <taxon>Gunneridae</taxon>
        <taxon>Pentapetalae</taxon>
        <taxon>asterids</taxon>
        <taxon>campanulids</taxon>
        <taxon>Asterales</taxon>
        <taxon>Asteraceae</taxon>
        <taxon>Asteroideae</taxon>
        <taxon>Anthemideae</taxon>
        <taxon>Anthemidinae</taxon>
        <taxon>Tanacetum</taxon>
    </lineage>
</organism>
<keyword evidence="2" id="KW-1185">Reference proteome</keyword>
<accession>A0ABQ5EA23</accession>
<reference evidence="1" key="2">
    <citation type="submission" date="2022-01" db="EMBL/GenBank/DDBJ databases">
        <authorList>
            <person name="Yamashiro T."/>
            <person name="Shiraishi A."/>
            <person name="Satake H."/>
            <person name="Nakayama K."/>
        </authorList>
    </citation>
    <scope>NUCLEOTIDE SEQUENCE</scope>
</reference>
<evidence type="ECO:0000313" key="2">
    <source>
        <dbReference type="Proteomes" id="UP001151760"/>
    </source>
</evidence>
<gene>
    <name evidence="1" type="ORF">Tco_0973888</name>
</gene>
<reference evidence="1" key="1">
    <citation type="journal article" date="2022" name="Int. J. Mol. Sci.">
        <title>Draft Genome of Tanacetum Coccineum: Genomic Comparison of Closely Related Tanacetum-Family Plants.</title>
        <authorList>
            <person name="Yamashiro T."/>
            <person name="Shiraishi A."/>
            <person name="Nakayama K."/>
            <person name="Satake H."/>
        </authorList>
    </citation>
    <scope>NUCLEOTIDE SEQUENCE</scope>
</reference>
<dbReference type="EMBL" id="BQNB010016093">
    <property type="protein sequence ID" value="GJT47731.1"/>
    <property type="molecule type" value="Genomic_DNA"/>
</dbReference>
<name>A0ABQ5EA23_9ASTR</name>
<proteinExistence type="predicted"/>